<evidence type="ECO:0000256" key="2">
    <source>
        <dbReference type="ARBA" id="ARBA00023002"/>
    </source>
</evidence>
<dbReference type="SUPFAM" id="SSF51735">
    <property type="entry name" value="NAD(P)-binding Rossmann-fold domains"/>
    <property type="match status" value="1"/>
</dbReference>
<accession>A0AAD9MT10</accession>
<dbReference type="AlphaFoldDB" id="A0AAD9MT10"/>
<keyword evidence="5" id="KW-1185">Reference proteome</keyword>
<dbReference type="PANTHER" id="PTHR43115">
    <property type="entry name" value="DEHYDROGENASE/REDUCTASE SDR FAMILY MEMBER 11"/>
    <property type="match status" value="1"/>
</dbReference>
<organism evidence="4 5">
    <name type="scientific">Paralvinella palmiformis</name>
    <dbReference type="NCBI Taxonomy" id="53620"/>
    <lineage>
        <taxon>Eukaryota</taxon>
        <taxon>Metazoa</taxon>
        <taxon>Spiralia</taxon>
        <taxon>Lophotrochozoa</taxon>
        <taxon>Annelida</taxon>
        <taxon>Polychaeta</taxon>
        <taxon>Sedentaria</taxon>
        <taxon>Canalipalpata</taxon>
        <taxon>Terebellida</taxon>
        <taxon>Terebelliformia</taxon>
        <taxon>Alvinellidae</taxon>
        <taxon>Paralvinella</taxon>
    </lineage>
</organism>
<evidence type="ECO:0000313" key="4">
    <source>
        <dbReference type="EMBL" id="KAK2142751.1"/>
    </source>
</evidence>
<dbReference type="InterPro" id="IPR002347">
    <property type="entry name" value="SDR_fam"/>
</dbReference>
<dbReference type="PRINTS" id="PR00081">
    <property type="entry name" value="GDHRDH"/>
</dbReference>
<dbReference type="PANTHER" id="PTHR43115:SF4">
    <property type="entry name" value="DEHYDROGENASE_REDUCTASE SDR FAMILY MEMBER 11"/>
    <property type="match status" value="1"/>
</dbReference>
<evidence type="ECO:0000256" key="3">
    <source>
        <dbReference type="RuleBase" id="RU000363"/>
    </source>
</evidence>
<dbReference type="Gene3D" id="3.40.50.720">
    <property type="entry name" value="NAD(P)-binding Rossmann-like Domain"/>
    <property type="match status" value="1"/>
</dbReference>
<dbReference type="Proteomes" id="UP001208570">
    <property type="component" value="Unassembled WGS sequence"/>
</dbReference>
<dbReference type="GO" id="GO:0016616">
    <property type="term" value="F:oxidoreductase activity, acting on the CH-OH group of donors, NAD or NADP as acceptor"/>
    <property type="evidence" value="ECO:0007669"/>
    <property type="project" value="UniProtKB-ARBA"/>
</dbReference>
<gene>
    <name evidence="4" type="ORF">LSH36_918g00016</name>
</gene>
<protein>
    <recommendedName>
        <fullName evidence="6">Dehydrogenase/reductase SDR family member 11</fullName>
    </recommendedName>
</protein>
<reference evidence="4" key="1">
    <citation type="journal article" date="2023" name="Mol. Biol. Evol.">
        <title>Third-Generation Sequencing Reveals the Adaptive Role of the Epigenome in Three Deep-Sea Polychaetes.</title>
        <authorList>
            <person name="Perez M."/>
            <person name="Aroh O."/>
            <person name="Sun Y."/>
            <person name="Lan Y."/>
            <person name="Juniper S.K."/>
            <person name="Young C.R."/>
            <person name="Angers B."/>
            <person name="Qian P.Y."/>
        </authorList>
    </citation>
    <scope>NUCLEOTIDE SEQUENCE</scope>
    <source>
        <strain evidence="4">P08H-3</strain>
    </source>
</reference>
<evidence type="ECO:0000313" key="5">
    <source>
        <dbReference type="Proteomes" id="UP001208570"/>
    </source>
</evidence>
<evidence type="ECO:0008006" key="6">
    <source>
        <dbReference type="Google" id="ProtNLM"/>
    </source>
</evidence>
<name>A0AAD9MT10_9ANNE</name>
<dbReference type="FunFam" id="3.40.50.720:FF:000047">
    <property type="entry name" value="NADP-dependent L-serine/L-allo-threonine dehydrogenase"/>
    <property type="match status" value="1"/>
</dbReference>
<comment type="caution">
    <text evidence="4">The sequence shown here is derived from an EMBL/GenBank/DDBJ whole genome shotgun (WGS) entry which is preliminary data.</text>
</comment>
<dbReference type="PRINTS" id="PR00080">
    <property type="entry name" value="SDRFAMILY"/>
</dbReference>
<comment type="similarity">
    <text evidence="1 3">Belongs to the short-chain dehydrogenases/reductases (SDR) family.</text>
</comment>
<proteinExistence type="inferred from homology"/>
<sequence length="255" mass="27722">MERWSGRVVIVTGASSGIGAALVERLVKCGVKVVGCARHIQPIENLCVKLNGENGSLLAVKCDVTNEDEVLSLIERTREHFGGVDVCINNAGVAHTATFLSGTTENWKDMTNVNIMGVAMVTREAVKDMRSRGVNDGHIININSLSGHRVSGTSGPGLNFYRMTKYAMTAMTECIRGELRKMKTKIRISQVSLGLTKTDIYQKIAGVSEEEAERYYSSRPHLGIGDIVDAVIYQLSAPPSVEVNDIIIRATQQVA</sequence>
<dbReference type="InterPro" id="IPR036291">
    <property type="entry name" value="NAD(P)-bd_dom_sf"/>
</dbReference>
<keyword evidence="2" id="KW-0560">Oxidoreductase</keyword>
<dbReference type="EMBL" id="JAODUP010000918">
    <property type="protein sequence ID" value="KAK2142751.1"/>
    <property type="molecule type" value="Genomic_DNA"/>
</dbReference>
<evidence type="ECO:0000256" key="1">
    <source>
        <dbReference type="ARBA" id="ARBA00006484"/>
    </source>
</evidence>
<dbReference type="Pfam" id="PF00106">
    <property type="entry name" value="adh_short"/>
    <property type="match status" value="1"/>
</dbReference>